<keyword evidence="4" id="KW-1185">Reference proteome</keyword>
<comment type="caution">
    <text evidence="3">The sequence shown here is derived from an EMBL/GenBank/DDBJ whole genome shotgun (WGS) entry which is preliminary data.</text>
</comment>
<keyword evidence="2" id="KW-0472">Membrane</keyword>
<feature type="region of interest" description="Disordered" evidence="1">
    <location>
        <begin position="179"/>
        <end position="237"/>
    </location>
</feature>
<dbReference type="AlphaFoldDB" id="A0A1Y2HCG0"/>
<sequence>MTRTLEVADTSTSRRLPAPQHLHLHALGRGYQQLSSQPRNRVMSSPPDLPPPGQATTEHVSCHVDNHNHEPTIPQDQGVSAPFPGPQNVEHRAEAPINDNALEQLDNDASDPFASDLLWQASTDVGLHVQPATAAVPANVLTSDEPTLPNLGKKRPIDPDMDFLFETTPGEQDARQIDLPEPTPMTGAPSPFSLSSPVPVNTSSVPLPMASPRSLSGSSPRSPVGIGGVGTRSSPTPLVPMMAVKSPSSFIRSPVGQSPLRELKQEVASTEFSDVPLGETESVGTAAKLSSPPPVVTRPIRDANKCADDEKSAAPAIKASASMSSSEDGRSVASEPASSNSGGSDPGGKPDPAADDPPIQWPALTFDRKYVILMYLGVLLSEFLDLLLGFVYLATYHFGCYALVSPFDGGLDTAYSMFYVALVSSVSAGFFLHIHMQNIAQVVVDKHPGDFLRAILWLADSEWEQWSNGAINQAKLLGLGQLVLRDSLGMLVILTNLGPHDANVLTLTKLVLSSLSLARMGSHLFLAFAARVLTCGGTARSESAPNSNSKSDRMHDSVVFKSFRWILTFLATCMWLVVPLAFFAAPDELSRYIYIAESNLPTARIHVLCVPPTPQALAAAGGNPAQIPKFCNPGVCMHPRGSMSNYQAYDVEAKAWKTIPTAIICSSRDVPIGSRPGPARTHLLGIPGLPLAARFHAMIPCQPPITGNVTRLPANALWPNMFDLPYYTPRVTGEAHRANFTRWHRDVYRMDIAEHFAPTQTVHQYLPGDKVASSAECVRRWVATTDFYGYLDLVKGGLLVPEEVNVRYQTYTVAIEVVQRDRMAGPLACSFDYVGAVQRGVEVVSNKERLAKMGQDMARLLAAVTGRASEMEVPANGKTPSVSAFVQQSRK</sequence>
<feature type="transmembrane region" description="Helical" evidence="2">
    <location>
        <begin position="563"/>
        <end position="585"/>
    </location>
</feature>
<dbReference type="Proteomes" id="UP000193411">
    <property type="component" value="Unassembled WGS sequence"/>
</dbReference>
<feature type="region of interest" description="Disordered" evidence="1">
    <location>
        <begin position="276"/>
        <end position="358"/>
    </location>
</feature>
<reference evidence="3 4" key="1">
    <citation type="submission" date="2016-07" db="EMBL/GenBank/DDBJ databases">
        <title>Pervasive Adenine N6-methylation of Active Genes in Fungi.</title>
        <authorList>
            <consortium name="DOE Joint Genome Institute"/>
            <person name="Mondo S.J."/>
            <person name="Dannebaum R.O."/>
            <person name="Kuo R.C."/>
            <person name="Labutti K."/>
            <person name="Haridas S."/>
            <person name="Kuo A."/>
            <person name="Salamov A."/>
            <person name="Ahrendt S.R."/>
            <person name="Lipzen A."/>
            <person name="Sullivan W."/>
            <person name="Andreopoulos W.B."/>
            <person name="Clum A."/>
            <person name="Lindquist E."/>
            <person name="Daum C."/>
            <person name="Ramamoorthy G.K."/>
            <person name="Gryganskyi A."/>
            <person name="Culley D."/>
            <person name="Magnuson J.K."/>
            <person name="James T.Y."/>
            <person name="O'Malley M.A."/>
            <person name="Stajich J.E."/>
            <person name="Spatafora J.W."/>
            <person name="Visel A."/>
            <person name="Grigoriev I.V."/>
        </authorList>
    </citation>
    <scope>NUCLEOTIDE SEQUENCE [LARGE SCALE GENOMIC DNA]</scope>
    <source>
        <strain evidence="3 4">PL171</strain>
    </source>
</reference>
<feature type="compositionally biased region" description="Polar residues" evidence="1">
    <location>
        <begin position="32"/>
        <end position="43"/>
    </location>
</feature>
<feature type="transmembrane region" description="Helical" evidence="2">
    <location>
        <begin position="370"/>
        <end position="394"/>
    </location>
</feature>
<name>A0A1Y2HCG0_9FUNG</name>
<feature type="region of interest" description="Disordered" evidence="1">
    <location>
        <begin position="32"/>
        <end position="58"/>
    </location>
</feature>
<dbReference type="OrthoDB" id="10526889at2759"/>
<accession>A0A1Y2HCG0</accession>
<feature type="compositionally biased region" description="Low complexity" evidence="1">
    <location>
        <begin position="313"/>
        <end position="326"/>
    </location>
</feature>
<feature type="compositionally biased region" description="Low complexity" evidence="1">
    <location>
        <begin position="189"/>
        <end position="223"/>
    </location>
</feature>
<evidence type="ECO:0000256" key="2">
    <source>
        <dbReference type="SAM" id="Phobius"/>
    </source>
</evidence>
<evidence type="ECO:0000256" key="1">
    <source>
        <dbReference type="SAM" id="MobiDB-lite"/>
    </source>
</evidence>
<feature type="compositionally biased region" description="Basic and acidic residues" evidence="1">
    <location>
        <begin position="299"/>
        <end position="312"/>
    </location>
</feature>
<keyword evidence="2" id="KW-0812">Transmembrane</keyword>
<gene>
    <name evidence="3" type="ORF">BCR44DRAFT_398500</name>
</gene>
<dbReference type="EMBL" id="MCFL01000075">
    <property type="protein sequence ID" value="ORZ30752.1"/>
    <property type="molecule type" value="Genomic_DNA"/>
</dbReference>
<protein>
    <submittedName>
        <fullName evidence="3">Uncharacterized protein</fullName>
    </submittedName>
</protein>
<keyword evidence="2" id="KW-1133">Transmembrane helix</keyword>
<proteinExistence type="predicted"/>
<organism evidence="3 4">
    <name type="scientific">Catenaria anguillulae PL171</name>
    <dbReference type="NCBI Taxonomy" id="765915"/>
    <lineage>
        <taxon>Eukaryota</taxon>
        <taxon>Fungi</taxon>
        <taxon>Fungi incertae sedis</taxon>
        <taxon>Blastocladiomycota</taxon>
        <taxon>Blastocladiomycetes</taxon>
        <taxon>Blastocladiales</taxon>
        <taxon>Catenariaceae</taxon>
        <taxon>Catenaria</taxon>
    </lineage>
</organism>
<evidence type="ECO:0000313" key="4">
    <source>
        <dbReference type="Proteomes" id="UP000193411"/>
    </source>
</evidence>
<feature type="transmembrane region" description="Helical" evidence="2">
    <location>
        <begin position="414"/>
        <end position="432"/>
    </location>
</feature>
<evidence type="ECO:0000313" key="3">
    <source>
        <dbReference type="EMBL" id="ORZ30752.1"/>
    </source>
</evidence>